<organism evidence="1 2">
    <name type="scientific">Cymbomonas tetramitiformis</name>
    <dbReference type="NCBI Taxonomy" id="36881"/>
    <lineage>
        <taxon>Eukaryota</taxon>
        <taxon>Viridiplantae</taxon>
        <taxon>Chlorophyta</taxon>
        <taxon>Pyramimonadophyceae</taxon>
        <taxon>Pyramimonadales</taxon>
        <taxon>Pyramimonadaceae</taxon>
        <taxon>Cymbomonas</taxon>
    </lineage>
</organism>
<dbReference type="Proteomes" id="UP001190700">
    <property type="component" value="Unassembled WGS sequence"/>
</dbReference>
<evidence type="ECO:0000313" key="2">
    <source>
        <dbReference type="Proteomes" id="UP001190700"/>
    </source>
</evidence>
<proteinExistence type="predicted"/>
<reference evidence="1 2" key="1">
    <citation type="journal article" date="2015" name="Genome Biol. Evol.">
        <title>Comparative Genomics of a Bacterivorous Green Alga Reveals Evolutionary Causalities and Consequences of Phago-Mixotrophic Mode of Nutrition.</title>
        <authorList>
            <person name="Burns J.A."/>
            <person name="Paasch A."/>
            <person name="Narechania A."/>
            <person name="Kim E."/>
        </authorList>
    </citation>
    <scope>NUCLEOTIDE SEQUENCE [LARGE SCALE GENOMIC DNA]</scope>
    <source>
        <strain evidence="1 2">PLY_AMNH</strain>
    </source>
</reference>
<protein>
    <submittedName>
        <fullName evidence="1">Uncharacterized protein</fullName>
    </submittedName>
</protein>
<sequence length="188" mass="20611">MIVSKSRTARHLKSLIAQRDVEVDYLKDIVILYAPTYGQAVAEPVVEANEEQGRHVRFDLQTESHASGSESEPTGELLGEIESQRSGSASEYQADDPNDSLSFVERASPAESMIQCHQSARPGPRSRTNRSRLLLSRLTLPVRPDLAAVGVLAVIRCGYWCVTTRITASAISLSQLLTRVTMTGCPRT</sequence>
<name>A0AAE0FG56_9CHLO</name>
<accession>A0AAE0FG56</accession>
<gene>
    <name evidence="1" type="ORF">CYMTET_31871</name>
</gene>
<keyword evidence="2" id="KW-1185">Reference proteome</keyword>
<comment type="caution">
    <text evidence="1">The sequence shown here is derived from an EMBL/GenBank/DDBJ whole genome shotgun (WGS) entry which is preliminary data.</text>
</comment>
<evidence type="ECO:0000313" key="1">
    <source>
        <dbReference type="EMBL" id="KAK3259120.1"/>
    </source>
</evidence>
<dbReference type="AlphaFoldDB" id="A0AAE0FG56"/>
<dbReference type="EMBL" id="LGRX02018975">
    <property type="protein sequence ID" value="KAK3259120.1"/>
    <property type="molecule type" value="Genomic_DNA"/>
</dbReference>